<protein>
    <submittedName>
        <fullName evidence="8 9">Uncharacterized protein LOC103517159 isoform X1</fullName>
    </submittedName>
</protein>
<dbReference type="SMART" id="SM00875">
    <property type="entry name" value="BACK"/>
    <property type="match status" value="1"/>
</dbReference>
<evidence type="ECO:0000313" key="7">
    <source>
        <dbReference type="Proteomes" id="UP000079169"/>
    </source>
</evidence>
<feature type="compositionally biased region" description="Basic and acidic residues" evidence="5">
    <location>
        <begin position="358"/>
        <end position="369"/>
    </location>
</feature>
<evidence type="ECO:0000256" key="2">
    <source>
        <dbReference type="ARBA" id="ARBA00022737"/>
    </source>
</evidence>
<dbReference type="Gene3D" id="3.30.710.10">
    <property type="entry name" value="Potassium Channel Kv1.1, Chain A"/>
    <property type="match status" value="1"/>
</dbReference>
<dbReference type="KEGG" id="dci:103517159"/>
<dbReference type="RefSeq" id="XP_008480403.1">
    <property type="nucleotide sequence ID" value="XM_008482181.3"/>
</dbReference>
<dbReference type="InterPro" id="IPR000210">
    <property type="entry name" value="BTB/POZ_dom"/>
</dbReference>
<dbReference type="InterPro" id="IPR015915">
    <property type="entry name" value="Kelch-typ_b-propeller"/>
</dbReference>
<dbReference type="RefSeq" id="XP_026685167.1">
    <property type="nucleotide sequence ID" value="XM_026829366.1"/>
</dbReference>
<keyword evidence="1" id="KW-0880">Kelch repeat</keyword>
<dbReference type="Proteomes" id="UP000079169">
    <property type="component" value="Unplaced"/>
</dbReference>
<dbReference type="PANTHER" id="PTHR24412">
    <property type="entry name" value="KELCH PROTEIN"/>
    <property type="match status" value="1"/>
</dbReference>
<dbReference type="Gene3D" id="1.25.40.420">
    <property type="match status" value="1"/>
</dbReference>
<name>A0A1S3DEZ6_DIACI</name>
<dbReference type="CDD" id="cd18186">
    <property type="entry name" value="BTB_POZ_ZBTB_KLHL-like"/>
    <property type="match status" value="1"/>
</dbReference>
<organism evidence="7 8">
    <name type="scientific">Diaphorina citri</name>
    <name type="common">Asian citrus psyllid</name>
    <dbReference type="NCBI Taxonomy" id="121845"/>
    <lineage>
        <taxon>Eukaryota</taxon>
        <taxon>Metazoa</taxon>
        <taxon>Ecdysozoa</taxon>
        <taxon>Arthropoda</taxon>
        <taxon>Hexapoda</taxon>
        <taxon>Insecta</taxon>
        <taxon>Pterygota</taxon>
        <taxon>Neoptera</taxon>
        <taxon>Paraneoptera</taxon>
        <taxon>Hemiptera</taxon>
        <taxon>Sternorrhyncha</taxon>
        <taxon>Psylloidea</taxon>
        <taxon>Psyllidae</taxon>
        <taxon>Diaphorininae</taxon>
        <taxon>Diaphorina</taxon>
    </lineage>
</organism>
<reference evidence="8 9" key="1">
    <citation type="submission" date="2025-04" db="UniProtKB">
        <authorList>
            <consortium name="RefSeq"/>
        </authorList>
    </citation>
    <scope>IDENTIFICATION</scope>
</reference>
<proteinExistence type="predicted"/>
<feature type="domain" description="BTB" evidence="6">
    <location>
        <begin position="3"/>
        <end position="61"/>
    </location>
</feature>
<evidence type="ECO:0000313" key="9">
    <source>
        <dbReference type="RefSeq" id="XP_026685167.1"/>
    </source>
</evidence>
<evidence type="ECO:0000256" key="4">
    <source>
        <dbReference type="SAM" id="Coils"/>
    </source>
</evidence>
<dbReference type="Pfam" id="PF07707">
    <property type="entry name" value="BACK"/>
    <property type="match status" value="1"/>
</dbReference>
<feature type="coiled-coil region" evidence="4">
    <location>
        <begin position="58"/>
        <end position="89"/>
    </location>
</feature>
<dbReference type="SMART" id="SM00225">
    <property type="entry name" value="BTB"/>
    <property type="match status" value="1"/>
</dbReference>
<dbReference type="PANTHER" id="PTHR24412:SF441">
    <property type="entry name" value="KELCH-LIKE PROTEIN 28"/>
    <property type="match status" value="1"/>
</dbReference>
<dbReference type="Pfam" id="PF00651">
    <property type="entry name" value="BTB"/>
    <property type="match status" value="1"/>
</dbReference>
<dbReference type="STRING" id="121845.A0A1S3DEZ6"/>
<evidence type="ECO:0000313" key="8">
    <source>
        <dbReference type="RefSeq" id="XP_008480403.1"/>
    </source>
</evidence>
<evidence type="ECO:0000259" key="6">
    <source>
        <dbReference type="PROSITE" id="PS50097"/>
    </source>
</evidence>
<dbReference type="GeneID" id="103517159"/>
<feature type="compositionally biased region" description="Polar residues" evidence="5">
    <location>
        <begin position="381"/>
        <end position="391"/>
    </location>
</feature>
<feature type="region of interest" description="Disordered" evidence="5">
    <location>
        <begin position="358"/>
        <end position="398"/>
    </location>
</feature>
<keyword evidence="7" id="KW-1185">Reference proteome</keyword>
<keyword evidence="2" id="KW-0677">Repeat</keyword>
<evidence type="ECO:0000256" key="1">
    <source>
        <dbReference type="ARBA" id="ARBA00022441"/>
    </source>
</evidence>
<dbReference type="InterPro" id="IPR011705">
    <property type="entry name" value="BACK"/>
</dbReference>
<dbReference type="InterPro" id="IPR011333">
    <property type="entry name" value="SKP1/BTB/POZ_sf"/>
</dbReference>
<dbReference type="AlphaFoldDB" id="A0A1S3DEZ6"/>
<gene>
    <name evidence="8 9" type="primary">LOC103517159</name>
</gene>
<sequence>MSNMVTLLVDQTPIQVDKSRLMAASPYFRAMFCGHFAESSATEIPIHDITLSSMQTIVSCLENDLENCLNDLENSSNDLEIKWDDLELSCALDIMYTASVLQFQRIQSACAAHFSHTLNTETCLHVMICADQLGLDKLYDCADLMSRWAFETVTKTRSFQNLTVEQVECYLAGNLNVSSEYAVFQAICFWIQENVMVRRSFTSSLLNHLQYGKLSSAEIQDMLCHPYIRDSPQLLLKLIPPVLLTYVTCIPTRTLSVWRRAVKRFRKIDQVPSKSLDEVFLTSASREKRTRHVRSKVYISTRGVYADLSTKHDVQGKLYYLDTGSGTLKLSKQNAPRGNVGNIVNIFPVESEVWIISDRDDSREPRNDQDGPISHRGATGQLGTNSGQKVEPTNDTHSGKTGYSFWKFNTCTSCWEHISRLPDHVRSHVHWITHLNNRVFLVYEPFHQTLPLRVDVYDVITKRWNELRVNYGGGGSSSVECDSRIVDSSSHIVEIGSRTVETGSQKVESDSRTVESGGQTVDSQFVEIANTKVESGSETVKTDTLTIERDKSSFFTYKDHLYIVVSWFELGYALDSSPLESGFAFDSSPDEFGGTPEWKRINWCSYVNRDRFGYKIMCCVVDRSDIYGLSFTGLYRMAVRGENVLRCSYMAEYGYGDLHNDHDLCGRLFSKVTHAWDGRLYCWRKAEMAHLTVTEIDTGSTSEVELEYETDTGLARRWNGFEIVLDTAFVSPMVS</sequence>
<keyword evidence="4" id="KW-0175">Coiled coil</keyword>
<dbReference type="SUPFAM" id="SSF117281">
    <property type="entry name" value="Kelch motif"/>
    <property type="match status" value="1"/>
</dbReference>
<evidence type="ECO:0000256" key="5">
    <source>
        <dbReference type="SAM" id="MobiDB-lite"/>
    </source>
</evidence>
<dbReference type="SUPFAM" id="SSF54695">
    <property type="entry name" value="POZ domain"/>
    <property type="match status" value="1"/>
</dbReference>
<keyword evidence="3" id="KW-0009">Actin-binding</keyword>
<accession>A0A1S3DEZ6</accession>
<evidence type="ECO:0000256" key="3">
    <source>
        <dbReference type="ARBA" id="ARBA00023203"/>
    </source>
</evidence>
<dbReference type="PROSITE" id="PS50097">
    <property type="entry name" value="BTB"/>
    <property type="match status" value="1"/>
</dbReference>
<dbReference type="PaxDb" id="121845-A0A1S3DEZ6"/>